<feature type="compositionally biased region" description="Polar residues" evidence="5">
    <location>
        <begin position="582"/>
        <end position="604"/>
    </location>
</feature>
<dbReference type="Gene3D" id="2.10.70.10">
    <property type="entry name" value="Complement Module, domain 1"/>
    <property type="match status" value="1"/>
</dbReference>
<evidence type="ECO:0000256" key="3">
    <source>
        <dbReference type="ARBA" id="ARBA00022989"/>
    </source>
</evidence>
<feature type="transmembrane region" description="Helical" evidence="6">
    <location>
        <begin position="240"/>
        <end position="257"/>
    </location>
</feature>
<feature type="transmembrane region" description="Helical" evidence="6">
    <location>
        <begin position="117"/>
        <end position="137"/>
    </location>
</feature>
<feature type="transmembrane region" description="Helical" evidence="6">
    <location>
        <begin position="358"/>
        <end position="383"/>
    </location>
</feature>
<dbReference type="GO" id="GO:0099604">
    <property type="term" value="F:ligand-gated calcium channel activity"/>
    <property type="evidence" value="ECO:0007669"/>
    <property type="project" value="TreeGrafter"/>
</dbReference>
<keyword evidence="3 6" id="KW-1133">Transmembrane helix</keyword>
<dbReference type="Pfam" id="PF00520">
    <property type="entry name" value="Ion_trans"/>
    <property type="match status" value="1"/>
</dbReference>
<sequence length="741" mass="85279">MALIAYSLCKDLRRSTDDKVQATLNKKRMNDWSSLANETFYQCSVRSNDTSFALLFIELPYWENESCFEIAMHSHNKDFIRHSACQNVLDNFWNRGINKDVESDEPEDSRCIWVLKLLSYFTIVAPIVSLFYPCYGKEISFLNVPKNKFIYNLISFAVFLTMFAYVLLFDLATNVSTLEYVLLAWVLTFLAEEIRQMASDISTYFKNAWNVLDVGTIFVFIVGFGLRFKQFPESFDVPKVVLAVDFVAFVFRLTHVFSINRVLGPKLLMIRRMVKDLMYFLIILAVFFVSYAIASHSVLYPVSPPTWDTVRQVLRRPYWHLYGELFLDETEGQSTCSENATIWTAKDMPRCPSETGKIVVPIMMGFYMLFVNILLLNLLIAIFSHSFAKIQVQSEKIWKYQRYFVIKEYVSRHVYYPPLNVIWMVITIIQCCVEKRNVFKNSRQFRAYVNVRASQIQTLEAYAVKACDKSRKDNVDEKKQTTHEMLHQMEKRMNVFETKILEELKKLRKQNGTSNMTRGVRRTYKTETNTDVKTNTVAEKQTRSDIQPDIKTDKSHVPDIHFYANTDLRVGSAIKSDIYTDNRLSPDNYTDTKPTDPVSTSRLTPPQLPWDDRPVAVPRKPLPVPVPLSRDPRLDPTTVPLEPLRPLECPETCVLPACVDVYTPPGSCCPICRLPAEQIVCVKDGRTYNDGEHVPDNDPCKRCRCRGGRIMCAMMSCAACDGPRLPGQCCRSCSPQPVAMA</sequence>
<dbReference type="PANTHER" id="PTHR13800:SF12">
    <property type="entry name" value="TRANSIENT RECEPTOR POTENTIAL CATION CHANNEL SUBFAMILY M MEMBER-LIKE 2"/>
    <property type="match status" value="1"/>
</dbReference>
<dbReference type="InterPro" id="IPR057366">
    <property type="entry name" value="TRPM-like"/>
</dbReference>
<dbReference type="Proteomes" id="UP000828390">
    <property type="component" value="Unassembled WGS sequence"/>
</dbReference>
<protein>
    <recommendedName>
        <fullName evidence="7">VWFC domain-containing protein</fullName>
    </recommendedName>
</protein>
<name>A0A9D4BMT7_DREPO</name>
<feature type="transmembrane region" description="Helical" evidence="6">
    <location>
        <begin position="277"/>
        <end position="299"/>
    </location>
</feature>
<gene>
    <name evidence="8" type="ORF">DPMN_076895</name>
</gene>
<reference evidence="8" key="1">
    <citation type="journal article" date="2019" name="bioRxiv">
        <title>The Genome of the Zebra Mussel, Dreissena polymorpha: A Resource for Invasive Species Research.</title>
        <authorList>
            <person name="McCartney M.A."/>
            <person name="Auch B."/>
            <person name="Kono T."/>
            <person name="Mallez S."/>
            <person name="Zhang Y."/>
            <person name="Obille A."/>
            <person name="Becker A."/>
            <person name="Abrahante J.E."/>
            <person name="Garbe J."/>
            <person name="Badalamenti J.P."/>
            <person name="Herman A."/>
            <person name="Mangelson H."/>
            <person name="Liachko I."/>
            <person name="Sullivan S."/>
            <person name="Sone E.D."/>
            <person name="Koren S."/>
            <person name="Silverstein K.A.T."/>
            <person name="Beckman K.B."/>
            <person name="Gohl D.M."/>
        </authorList>
    </citation>
    <scope>NUCLEOTIDE SEQUENCE</scope>
    <source>
        <strain evidence="8">Duluth1</strain>
        <tissue evidence="8">Whole animal</tissue>
    </source>
</reference>
<dbReference type="Pfam" id="PF23334">
    <property type="entry name" value="VWC2L_2nd"/>
    <property type="match status" value="1"/>
</dbReference>
<accession>A0A9D4BMT7</accession>
<evidence type="ECO:0000313" key="8">
    <source>
        <dbReference type="EMBL" id="KAH3701899.1"/>
    </source>
</evidence>
<dbReference type="InterPro" id="IPR050927">
    <property type="entry name" value="TRPM"/>
</dbReference>
<reference evidence="8" key="2">
    <citation type="submission" date="2020-11" db="EMBL/GenBank/DDBJ databases">
        <authorList>
            <person name="McCartney M.A."/>
            <person name="Auch B."/>
            <person name="Kono T."/>
            <person name="Mallez S."/>
            <person name="Becker A."/>
            <person name="Gohl D.M."/>
            <person name="Silverstein K.A.T."/>
            <person name="Koren S."/>
            <person name="Bechman K.B."/>
            <person name="Herman A."/>
            <person name="Abrahante J.E."/>
            <person name="Garbe J."/>
        </authorList>
    </citation>
    <scope>NUCLEOTIDE SEQUENCE</scope>
    <source>
        <strain evidence="8">Duluth1</strain>
        <tissue evidence="8">Whole animal</tissue>
    </source>
</reference>
<dbReference type="PANTHER" id="PTHR13800">
    <property type="entry name" value="TRANSIENT RECEPTOR POTENTIAL CATION CHANNEL, SUBFAMILY M, MEMBER 6"/>
    <property type="match status" value="1"/>
</dbReference>
<dbReference type="InterPro" id="IPR005821">
    <property type="entry name" value="Ion_trans_dom"/>
</dbReference>
<evidence type="ECO:0000256" key="6">
    <source>
        <dbReference type="SAM" id="Phobius"/>
    </source>
</evidence>
<evidence type="ECO:0000256" key="4">
    <source>
        <dbReference type="ARBA" id="ARBA00023136"/>
    </source>
</evidence>
<evidence type="ECO:0000259" key="7">
    <source>
        <dbReference type="PROSITE" id="PS50184"/>
    </source>
</evidence>
<evidence type="ECO:0000313" key="9">
    <source>
        <dbReference type="Proteomes" id="UP000828390"/>
    </source>
</evidence>
<keyword evidence="2 6" id="KW-0812">Transmembrane</keyword>
<comment type="caution">
    <text evidence="8">The sequence shown here is derived from an EMBL/GenBank/DDBJ whole genome shotgun (WGS) entry which is preliminary data.</text>
</comment>
<dbReference type="Pfam" id="PF25508">
    <property type="entry name" value="TRPM2"/>
    <property type="match status" value="1"/>
</dbReference>
<proteinExistence type="predicted"/>
<dbReference type="InterPro" id="IPR001007">
    <property type="entry name" value="VWF_dom"/>
</dbReference>
<evidence type="ECO:0000256" key="1">
    <source>
        <dbReference type="ARBA" id="ARBA00004141"/>
    </source>
</evidence>
<dbReference type="PROSITE" id="PS50184">
    <property type="entry name" value="VWFC_2"/>
    <property type="match status" value="1"/>
</dbReference>
<feature type="transmembrane region" description="Helical" evidence="6">
    <location>
        <begin position="211"/>
        <end position="228"/>
    </location>
</feature>
<dbReference type="EMBL" id="JAIWYP010000015">
    <property type="protein sequence ID" value="KAH3701899.1"/>
    <property type="molecule type" value="Genomic_DNA"/>
</dbReference>
<keyword evidence="4 6" id="KW-0472">Membrane</keyword>
<evidence type="ECO:0000256" key="5">
    <source>
        <dbReference type="SAM" id="MobiDB-lite"/>
    </source>
</evidence>
<feature type="region of interest" description="Disordered" evidence="5">
    <location>
        <begin position="580"/>
        <end position="635"/>
    </location>
</feature>
<dbReference type="GO" id="GO:0005886">
    <property type="term" value="C:plasma membrane"/>
    <property type="evidence" value="ECO:0007669"/>
    <property type="project" value="TreeGrafter"/>
</dbReference>
<dbReference type="AlphaFoldDB" id="A0A9D4BMT7"/>
<feature type="domain" description="VWFC" evidence="7">
    <location>
        <begin position="679"/>
        <end position="734"/>
    </location>
</feature>
<keyword evidence="9" id="KW-1185">Reference proteome</keyword>
<comment type="subcellular location">
    <subcellularLocation>
        <location evidence="1">Membrane</location>
        <topology evidence="1">Multi-pass membrane protein</topology>
    </subcellularLocation>
</comment>
<feature type="transmembrane region" description="Helical" evidence="6">
    <location>
        <begin position="149"/>
        <end position="168"/>
    </location>
</feature>
<evidence type="ECO:0000256" key="2">
    <source>
        <dbReference type="ARBA" id="ARBA00022692"/>
    </source>
</evidence>
<organism evidence="8 9">
    <name type="scientific">Dreissena polymorpha</name>
    <name type="common">Zebra mussel</name>
    <name type="synonym">Mytilus polymorpha</name>
    <dbReference type="NCBI Taxonomy" id="45954"/>
    <lineage>
        <taxon>Eukaryota</taxon>
        <taxon>Metazoa</taxon>
        <taxon>Spiralia</taxon>
        <taxon>Lophotrochozoa</taxon>
        <taxon>Mollusca</taxon>
        <taxon>Bivalvia</taxon>
        <taxon>Autobranchia</taxon>
        <taxon>Heteroconchia</taxon>
        <taxon>Euheterodonta</taxon>
        <taxon>Imparidentia</taxon>
        <taxon>Neoheterodontei</taxon>
        <taxon>Myida</taxon>
        <taxon>Dreissenoidea</taxon>
        <taxon>Dreissenidae</taxon>
        <taxon>Dreissena</taxon>
    </lineage>
</organism>
<dbReference type="SUPFAM" id="SSF57603">
    <property type="entry name" value="FnI-like domain"/>
    <property type="match status" value="1"/>
</dbReference>